<accession>A0A8J5QET6</accession>
<dbReference type="InterPro" id="IPR018052">
    <property type="entry name" value="Ald1_epimerase_CS"/>
</dbReference>
<dbReference type="GeneID" id="73472875"/>
<feature type="domain" description="NAD-dependent epimerase/dehydratase" evidence="5">
    <location>
        <begin position="6"/>
        <end position="263"/>
    </location>
</feature>
<dbReference type="Pfam" id="PF01370">
    <property type="entry name" value="Epimerase"/>
    <property type="match status" value="1"/>
</dbReference>
<dbReference type="OrthoDB" id="9402762at2759"/>
<dbReference type="NCBIfam" id="TIGR01179">
    <property type="entry name" value="galE"/>
    <property type="match status" value="1"/>
</dbReference>
<gene>
    <name evidence="6" type="ORF">J8A68_006076</name>
</gene>
<dbReference type="AlphaFoldDB" id="A0A8J5QET6"/>
<evidence type="ECO:0000256" key="4">
    <source>
        <dbReference type="ARBA" id="ARBA00023235"/>
    </source>
</evidence>
<dbReference type="Pfam" id="PF01263">
    <property type="entry name" value="Aldose_epim"/>
    <property type="match status" value="1"/>
</dbReference>
<dbReference type="InterPro" id="IPR001509">
    <property type="entry name" value="Epimerase_deHydtase"/>
</dbReference>
<sequence length="686" mass="75917">MSDEYILVTGGAGYIGSHTVIELINNGYKVVILDNLSNSSYDAVARIEFIVKQPVPFVNADLRKPEELNQVFQQYKIAGVIHFAALKAVGESTKIPLEYYYNNVNGTVNLLAACKANGVKSLVFSSSATVYGDVTRFGDNSMIPIPEHCPRDPTNPYGRTKAVIETVLKDVYESQPDSWKFAVLRYFNPIGAHPSGLLGEDPLGVPNNLLPYLAQVAVGRREKLSVFGDDYNSHDGTPIRDYIHVVDLAKGHIAALAYLKKLNDQGLYREWNLGTGKGSTVFDVYNAFCKAVGKELPYEVVARRDGDVLDLTAVPTRANEELGWKAELTIDDACRDLWKWTTENPYGFNVANYSWKTFESDGNLANRLHTFKNGNLTVALANRGALIQDIVFNGEHLVKAYDNGDDFKLASNPYFGTTVGRYANRIAEGKFELNGKKYQLTTNEGPNNLHGGFNGFDKQNLLGPVVKFKDGAFTVEFLIVDKDGNDGFPGELETIVKYIIDDSSLEFQYEAKLLSGEATIVNMTNHTYFNITGDETTDGTEVKLASDIMMEVDAKSLLPTGNFIKNEKVTVGKPIVMDKDAFFDYCFIGDEAGCGIDTRSLPLKAHFECVHPKTTTKLTVSSTEPAFQFYTGDGVNTKGFGKRSGFCLEPSRFVNAINHKEWADQVILKKGEVYGTTIKYSFAKKD</sequence>
<evidence type="ECO:0000313" key="6">
    <source>
        <dbReference type="EMBL" id="KAG7660420.1"/>
    </source>
</evidence>
<dbReference type="InterPro" id="IPR005886">
    <property type="entry name" value="UDP_G4E"/>
</dbReference>
<evidence type="ECO:0000256" key="3">
    <source>
        <dbReference type="ARBA" id="ARBA00023027"/>
    </source>
</evidence>
<comment type="cofactor">
    <cofactor evidence="1">
        <name>NAD(+)</name>
        <dbReference type="ChEBI" id="CHEBI:57540"/>
    </cofactor>
</comment>
<comment type="caution">
    <text evidence="6">The sequence shown here is derived from an EMBL/GenBank/DDBJ whole genome shotgun (WGS) entry which is preliminary data.</text>
</comment>
<protein>
    <submittedName>
        <fullName evidence="6">GAL10</fullName>
    </submittedName>
</protein>
<comment type="pathway">
    <text evidence="2">Carbohydrate metabolism; galactose metabolism.</text>
</comment>
<dbReference type="EMBL" id="JAGSYN010000306">
    <property type="protein sequence ID" value="KAG7660420.1"/>
    <property type="molecule type" value="Genomic_DNA"/>
</dbReference>
<keyword evidence="3" id="KW-0520">NAD</keyword>
<organism evidence="6 7">
    <name type="scientific">[Candida] subhashii</name>
    <dbReference type="NCBI Taxonomy" id="561895"/>
    <lineage>
        <taxon>Eukaryota</taxon>
        <taxon>Fungi</taxon>
        <taxon>Dikarya</taxon>
        <taxon>Ascomycota</taxon>
        <taxon>Saccharomycotina</taxon>
        <taxon>Pichiomycetes</taxon>
        <taxon>Debaryomycetaceae</taxon>
        <taxon>Spathaspora</taxon>
    </lineage>
</organism>
<dbReference type="PROSITE" id="PS00545">
    <property type="entry name" value="ALDOSE_1_EPIMERASE"/>
    <property type="match status" value="1"/>
</dbReference>
<evidence type="ECO:0000256" key="2">
    <source>
        <dbReference type="ARBA" id="ARBA00004947"/>
    </source>
</evidence>
<dbReference type="Proteomes" id="UP000694255">
    <property type="component" value="Unassembled WGS sequence"/>
</dbReference>
<dbReference type="PANTHER" id="PTHR43725">
    <property type="entry name" value="UDP-GLUCOSE 4-EPIMERASE"/>
    <property type="match status" value="1"/>
</dbReference>
<dbReference type="GO" id="GO:0006012">
    <property type="term" value="P:galactose metabolic process"/>
    <property type="evidence" value="ECO:0007669"/>
    <property type="project" value="InterPro"/>
</dbReference>
<dbReference type="GO" id="GO:0003978">
    <property type="term" value="F:UDP-glucose 4-epimerase activity"/>
    <property type="evidence" value="ECO:0007669"/>
    <property type="project" value="InterPro"/>
</dbReference>
<dbReference type="RefSeq" id="XP_049260654.1">
    <property type="nucleotide sequence ID" value="XM_049410210.1"/>
</dbReference>
<evidence type="ECO:0000256" key="1">
    <source>
        <dbReference type="ARBA" id="ARBA00001911"/>
    </source>
</evidence>
<dbReference type="PANTHER" id="PTHR43725:SF47">
    <property type="entry name" value="UDP-GLUCOSE 4-EPIMERASE"/>
    <property type="match status" value="1"/>
</dbReference>
<keyword evidence="7" id="KW-1185">Reference proteome</keyword>
<dbReference type="InterPro" id="IPR047215">
    <property type="entry name" value="Galactose_mutarotase-like"/>
</dbReference>
<evidence type="ECO:0000259" key="5">
    <source>
        <dbReference type="Pfam" id="PF01370"/>
    </source>
</evidence>
<keyword evidence="4" id="KW-0413">Isomerase</keyword>
<evidence type="ECO:0000313" key="7">
    <source>
        <dbReference type="Proteomes" id="UP000694255"/>
    </source>
</evidence>
<reference evidence="6 7" key="1">
    <citation type="journal article" date="2021" name="DNA Res.">
        <title>Genome analysis of Candida subhashii reveals its hybrid nature and dual mitochondrial genome conformations.</title>
        <authorList>
            <person name="Mixao V."/>
            <person name="Hegedusova E."/>
            <person name="Saus E."/>
            <person name="Pryszcz L.P."/>
            <person name="Cillingova A."/>
            <person name="Nosek J."/>
            <person name="Gabaldon T."/>
        </authorList>
    </citation>
    <scope>NUCLEOTIDE SEQUENCE [LARGE SCALE GENOMIC DNA]</scope>
    <source>
        <strain evidence="6 7">CBS 10753</strain>
    </source>
</reference>
<name>A0A8J5QET6_9ASCO</name>
<dbReference type="GO" id="GO:0005829">
    <property type="term" value="C:cytosol"/>
    <property type="evidence" value="ECO:0007669"/>
    <property type="project" value="TreeGrafter"/>
</dbReference>
<proteinExistence type="predicted"/>
<dbReference type="NCBIfam" id="NF007956">
    <property type="entry name" value="PRK10675.1"/>
    <property type="match status" value="1"/>
</dbReference>
<dbReference type="InterPro" id="IPR008183">
    <property type="entry name" value="Aldose_1/G6P_1-epimerase"/>
</dbReference>
<dbReference type="CDD" id="cd05247">
    <property type="entry name" value="UDP_G4E_1_SDR_e"/>
    <property type="match status" value="1"/>
</dbReference>
<dbReference type="CDD" id="cd09019">
    <property type="entry name" value="galactose_mutarotase_like"/>
    <property type="match status" value="1"/>
</dbReference>